<dbReference type="CDD" id="cd00431">
    <property type="entry name" value="cysteine_hydrolases"/>
    <property type="match status" value="1"/>
</dbReference>
<dbReference type="Proteomes" id="UP000463939">
    <property type="component" value="Chromosome"/>
</dbReference>
<protein>
    <submittedName>
        <fullName evidence="3">Cysteine hydrolase</fullName>
    </submittedName>
</protein>
<dbReference type="KEGG" id="sniv:SFSGTM_14030"/>
<feature type="domain" description="Isochorismatase-like" evidence="2">
    <location>
        <begin position="10"/>
        <end position="204"/>
    </location>
</feature>
<evidence type="ECO:0000256" key="1">
    <source>
        <dbReference type="ARBA" id="ARBA00022801"/>
    </source>
</evidence>
<dbReference type="AlphaFoldDB" id="A0A809RGJ6"/>
<dbReference type="Gene3D" id="3.40.50.850">
    <property type="entry name" value="Isochorismatase-like"/>
    <property type="match status" value="1"/>
</dbReference>
<name>A0A809RGJ6_9PROT</name>
<dbReference type="PANTHER" id="PTHR43540:SF9">
    <property type="entry name" value="FAMILY HYDROLASE, PUTATIVE (AFU_ORTHOLOGUE AFUA_2G08700)-RELATED"/>
    <property type="match status" value="1"/>
</dbReference>
<dbReference type="RefSeq" id="WP_162084577.1">
    <property type="nucleotide sequence ID" value="NZ_AP021881.1"/>
</dbReference>
<dbReference type="InterPro" id="IPR036380">
    <property type="entry name" value="Isochorismatase-like_sf"/>
</dbReference>
<gene>
    <name evidence="3" type="ORF">SFSGTM_14030</name>
</gene>
<dbReference type="SUPFAM" id="SSF52499">
    <property type="entry name" value="Isochorismatase-like hydrolases"/>
    <property type="match status" value="1"/>
</dbReference>
<evidence type="ECO:0000259" key="2">
    <source>
        <dbReference type="Pfam" id="PF00857"/>
    </source>
</evidence>
<dbReference type="PANTHER" id="PTHR43540">
    <property type="entry name" value="PEROXYUREIDOACRYLATE/UREIDOACRYLATE AMIDOHYDROLASE-RELATED"/>
    <property type="match status" value="1"/>
</dbReference>
<evidence type="ECO:0000313" key="4">
    <source>
        <dbReference type="Proteomes" id="UP000463939"/>
    </source>
</evidence>
<dbReference type="InterPro" id="IPR000868">
    <property type="entry name" value="Isochorismatase-like_dom"/>
</dbReference>
<accession>A0A809RGJ6</accession>
<dbReference type="GO" id="GO:0016787">
    <property type="term" value="F:hydrolase activity"/>
    <property type="evidence" value="ECO:0007669"/>
    <property type="project" value="UniProtKB-KW"/>
</dbReference>
<dbReference type="InterPro" id="IPR050272">
    <property type="entry name" value="Isochorismatase-like_hydrls"/>
</dbReference>
<sequence>MNLPYPLNRTALIIIDMQRDFCAAGGYAEMAGLDISNLRKPIPQIQQLLNTARALGMLVIHTREGHHSDMLDCMPSKKARSARAAAAIGSDGPMGKLLIRGEYGHDFIDELTPIAGEVIIDKPGYSAFHQTDLEIILRSQQITQLIITGVTTEICVQSTLRAAVENGWDCITISDACGSAYPELHQASLSMIEVEGGIFGKVLNTDAMLQLIADTTTEDQTSHAS</sequence>
<keyword evidence="4" id="KW-1185">Reference proteome</keyword>
<reference evidence="4" key="1">
    <citation type="submission" date="2019-11" db="EMBL/GenBank/DDBJ databases">
        <title>Isolation and characterization of a novel species in the genus Sulfuriferula.</title>
        <authorList>
            <person name="Mochizuki J."/>
            <person name="Kojima H."/>
            <person name="Fukui M."/>
        </authorList>
    </citation>
    <scope>NUCLEOTIDE SEQUENCE [LARGE SCALE GENOMIC DNA]</scope>
    <source>
        <strain evidence="4">SGTM</strain>
    </source>
</reference>
<evidence type="ECO:0000313" key="3">
    <source>
        <dbReference type="EMBL" id="BBP00695.1"/>
    </source>
</evidence>
<dbReference type="Pfam" id="PF00857">
    <property type="entry name" value="Isochorismatase"/>
    <property type="match status" value="1"/>
</dbReference>
<dbReference type="EMBL" id="AP021881">
    <property type="protein sequence ID" value="BBP00695.1"/>
    <property type="molecule type" value="Genomic_DNA"/>
</dbReference>
<organism evidence="3 4">
    <name type="scientific">Sulfuriferula nivalis</name>
    <dbReference type="NCBI Taxonomy" id="2675298"/>
    <lineage>
        <taxon>Bacteria</taxon>
        <taxon>Pseudomonadati</taxon>
        <taxon>Pseudomonadota</taxon>
        <taxon>Betaproteobacteria</taxon>
        <taxon>Nitrosomonadales</taxon>
        <taxon>Sulfuricellaceae</taxon>
        <taxon>Sulfuriferula</taxon>
    </lineage>
</organism>
<proteinExistence type="predicted"/>
<keyword evidence="1 3" id="KW-0378">Hydrolase</keyword>